<dbReference type="Proteomes" id="UP001610861">
    <property type="component" value="Unassembled WGS sequence"/>
</dbReference>
<feature type="transmembrane region" description="Helical" evidence="2">
    <location>
        <begin position="44"/>
        <end position="71"/>
    </location>
</feature>
<accession>A0ABW7QC37</accession>
<evidence type="ECO:0000256" key="1">
    <source>
        <dbReference type="SAM" id="MobiDB-lite"/>
    </source>
</evidence>
<protein>
    <submittedName>
        <fullName evidence="3">Uncharacterized protein</fullName>
    </submittedName>
</protein>
<keyword evidence="2" id="KW-0472">Membrane</keyword>
<dbReference type="RefSeq" id="WP_397557839.1">
    <property type="nucleotide sequence ID" value="NZ_JBIQWL010000009.1"/>
</dbReference>
<keyword evidence="2" id="KW-1133">Transmembrane helix</keyword>
<dbReference type="EMBL" id="JBIQWL010000009">
    <property type="protein sequence ID" value="MFH8252409.1"/>
    <property type="molecule type" value="Genomic_DNA"/>
</dbReference>
<evidence type="ECO:0000313" key="4">
    <source>
        <dbReference type="Proteomes" id="UP001610861"/>
    </source>
</evidence>
<feature type="region of interest" description="Disordered" evidence="1">
    <location>
        <begin position="1"/>
        <end position="38"/>
    </location>
</feature>
<organism evidence="3 4">
    <name type="scientific">Microbacterium alkaliflavum</name>
    <dbReference type="NCBI Taxonomy" id="3248839"/>
    <lineage>
        <taxon>Bacteria</taxon>
        <taxon>Bacillati</taxon>
        <taxon>Actinomycetota</taxon>
        <taxon>Actinomycetes</taxon>
        <taxon>Micrococcales</taxon>
        <taxon>Microbacteriaceae</taxon>
        <taxon>Microbacterium</taxon>
    </lineage>
</organism>
<feature type="transmembrane region" description="Helical" evidence="2">
    <location>
        <begin position="108"/>
        <end position="129"/>
    </location>
</feature>
<feature type="compositionally biased region" description="Basic and acidic residues" evidence="1">
    <location>
        <begin position="1"/>
        <end position="10"/>
    </location>
</feature>
<feature type="compositionally biased region" description="Pro residues" evidence="1">
    <location>
        <begin position="13"/>
        <end position="35"/>
    </location>
</feature>
<sequence>MSDSPDRPDGEPEPPQVPQSPGPPPEGSAAPPPGTPSKAGRFPIWAGVLTGIGAFILSIIVSTAFLTAAYGANGSPWPAIGIAITFLVVPAIAIVLMIRSKNARPGSAAILVVFALGWIFLVGPCIASVSTSYV</sequence>
<gene>
    <name evidence="3" type="ORF">ACH3VR_18730</name>
</gene>
<evidence type="ECO:0000256" key="2">
    <source>
        <dbReference type="SAM" id="Phobius"/>
    </source>
</evidence>
<comment type="caution">
    <text evidence="3">The sequence shown here is derived from an EMBL/GenBank/DDBJ whole genome shotgun (WGS) entry which is preliminary data.</text>
</comment>
<evidence type="ECO:0000313" key="3">
    <source>
        <dbReference type="EMBL" id="MFH8252409.1"/>
    </source>
</evidence>
<name>A0ABW7QC37_9MICO</name>
<feature type="transmembrane region" description="Helical" evidence="2">
    <location>
        <begin position="77"/>
        <end position="96"/>
    </location>
</feature>
<proteinExistence type="predicted"/>
<reference evidence="3 4" key="1">
    <citation type="submission" date="2024-09" db="EMBL/GenBank/DDBJ databases">
        <authorList>
            <person name="Pan X."/>
        </authorList>
    </citation>
    <scope>NUCLEOTIDE SEQUENCE [LARGE SCALE GENOMIC DNA]</scope>
    <source>
        <strain evidence="3 4">B2969</strain>
    </source>
</reference>
<keyword evidence="4" id="KW-1185">Reference proteome</keyword>
<keyword evidence="2" id="KW-0812">Transmembrane</keyword>